<keyword evidence="6" id="KW-1006">Bacterial flagellum protein export</keyword>
<evidence type="ECO:0000256" key="3">
    <source>
        <dbReference type="ARBA" id="ARBA00022448"/>
    </source>
</evidence>
<evidence type="ECO:0000256" key="5">
    <source>
        <dbReference type="ARBA" id="ARBA00022927"/>
    </source>
</evidence>
<evidence type="ECO:0000259" key="7">
    <source>
        <dbReference type="Pfam" id="PF02108"/>
    </source>
</evidence>
<protein>
    <submittedName>
        <fullName evidence="8">Flagellar assembly protein FliH</fullName>
    </submittedName>
</protein>
<reference evidence="8 9" key="1">
    <citation type="submission" date="2017-04" db="EMBL/GenBank/DDBJ databases">
        <authorList>
            <person name="Afonso C.L."/>
            <person name="Miller P.J."/>
            <person name="Scott M.A."/>
            <person name="Spackman E."/>
            <person name="Goraichik I."/>
            <person name="Dimitrov K.M."/>
            <person name="Suarez D.L."/>
            <person name="Swayne D.E."/>
        </authorList>
    </citation>
    <scope>NUCLEOTIDE SEQUENCE [LARGE SCALE GENOMIC DNA]</scope>
    <source>
        <strain evidence="8 9">LMG26642</strain>
    </source>
</reference>
<dbReference type="GO" id="GO:0015031">
    <property type="term" value="P:protein transport"/>
    <property type="evidence" value="ECO:0007669"/>
    <property type="project" value="UniProtKB-KW"/>
</dbReference>
<evidence type="ECO:0000256" key="2">
    <source>
        <dbReference type="ARBA" id="ARBA00006602"/>
    </source>
</evidence>
<evidence type="ECO:0000313" key="8">
    <source>
        <dbReference type="EMBL" id="SMH30714.1"/>
    </source>
</evidence>
<dbReference type="OrthoDB" id="2199517at2"/>
<evidence type="ECO:0000256" key="6">
    <source>
        <dbReference type="ARBA" id="ARBA00023225"/>
    </source>
</evidence>
<feature type="domain" description="Flagellar assembly protein FliH/Type III secretion system HrpE" evidence="7">
    <location>
        <begin position="123"/>
        <end position="244"/>
    </location>
</feature>
<evidence type="ECO:0000256" key="4">
    <source>
        <dbReference type="ARBA" id="ARBA00022795"/>
    </source>
</evidence>
<dbReference type="InterPro" id="IPR051472">
    <property type="entry name" value="T3SS_Stator/FliH"/>
</dbReference>
<keyword evidence="8" id="KW-0282">Flagellum</keyword>
<organism evidence="8 9">
    <name type="scientific">Carnobacterium iners</name>
    <dbReference type="NCBI Taxonomy" id="1073423"/>
    <lineage>
        <taxon>Bacteria</taxon>
        <taxon>Bacillati</taxon>
        <taxon>Bacillota</taxon>
        <taxon>Bacilli</taxon>
        <taxon>Lactobacillales</taxon>
        <taxon>Carnobacteriaceae</taxon>
        <taxon>Carnobacterium</taxon>
    </lineage>
</organism>
<proteinExistence type="inferred from homology"/>
<evidence type="ECO:0000313" key="9">
    <source>
        <dbReference type="Proteomes" id="UP000193435"/>
    </source>
</evidence>
<dbReference type="InterPro" id="IPR018035">
    <property type="entry name" value="Flagellar_FliH/T3SS_HrpE"/>
</dbReference>
<dbReference type="GO" id="GO:0005829">
    <property type="term" value="C:cytosol"/>
    <property type="evidence" value="ECO:0007669"/>
    <property type="project" value="TreeGrafter"/>
</dbReference>
<dbReference type="GO" id="GO:0044781">
    <property type="term" value="P:bacterial-type flagellum organization"/>
    <property type="evidence" value="ECO:0007669"/>
    <property type="project" value="UniProtKB-KW"/>
</dbReference>
<accession>A0A1X7N235</accession>
<dbReference type="AlphaFoldDB" id="A0A1X7N235"/>
<keyword evidence="8" id="KW-0966">Cell projection</keyword>
<comment type="similarity">
    <text evidence="2">Belongs to the FliH family.</text>
</comment>
<evidence type="ECO:0000256" key="1">
    <source>
        <dbReference type="ARBA" id="ARBA00003041"/>
    </source>
</evidence>
<keyword evidence="3" id="KW-0813">Transport</keyword>
<keyword evidence="5" id="KW-0653">Protein transport</keyword>
<dbReference type="Pfam" id="PF02108">
    <property type="entry name" value="FliH"/>
    <property type="match status" value="1"/>
</dbReference>
<keyword evidence="4" id="KW-1005">Bacterial flagellum biogenesis</keyword>
<dbReference type="PANTHER" id="PTHR34982">
    <property type="entry name" value="YOP PROTEINS TRANSLOCATION PROTEIN L"/>
    <property type="match status" value="1"/>
</dbReference>
<sequence length="254" mass="28705">MPSSHNIIKRNHSFSEEQTSLIQTKLTVKKVVVVPKETSNETHKGINYEELATIKAEVSAAKVQKEQLIFAAEQEAETLKADAVQTGFAEGQISGYEAGYSVGYLAGMQKAEEESVKMKENSQQMLMEAEAFVEKYYKEQKEALLDLAGHMAETIVHKTIDTSSEQVMDLVKPVIHRLRRENQLITLSVRPEQNKLVKEKLSELEKEHPEIRFAVLTDNTLDENGCTIESAHAIVDLQIRKQLDAMLTEMKEME</sequence>
<dbReference type="RefSeq" id="WP_085559382.1">
    <property type="nucleotide sequence ID" value="NZ_FOAH01000001.1"/>
</dbReference>
<comment type="function">
    <text evidence="1">Needed for flagellar regrowth and assembly.</text>
</comment>
<gene>
    <name evidence="8" type="ORF">SAMN04488700_1199</name>
</gene>
<dbReference type="STRING" id="1073423.SAMN04488700_1199"/>
<keyword evidence="8" id="KW-0969">Cilium</keyword>
<keyword evidence="9" id="KW-1185">Reference proteome</keyword>
<name>A0A1X7N235_9LACT</name>
<dbReference type="Proteomes" id="UP000193435">
    <property type="component" value="Unassembled WGS sequence"/>
</dbReference>
<dbReference type="PANTHER" id="PTHR34982:SF1">
    <property type="entry name" value="FLAGELLAR ASSEMBLY PROTEIN FLIH"/>
    <property type="match status" value="1"/>
</dbReference>
<dbReference type="EMBL" id="FXBJ01000002">
    <property type="protein sequence ID" value="SMH30714.1"/>
    <property type="molecule type" value="Genomic_DNA"/>
</dbReference>